<organism evidence="3 4">
    <name type="scientific">Trypanosoma theileri</name>
    <dbReference type="NCBI Taxonomy" id="67003"/>
    <lineage>
        <taxon>Eukaryota</taxon>
        <taxon>Discoba</taxon>
        <taxon>Euglenozoa</taxon>
        <taxon>Kinetoplastea</taxon>
        <taxon>Metakinetoplastina</taxon>
        <taxon>Trypanosomatida</taxon>
        <taxon>Trypanosomatidae</taxon>
        <taxon>Trypanosoma</taxon>
    </lineage>
</organism>
<feature type="compositionally biased region" description="Basic and acidic residues" evidence="1">
    <location>
        <begin position="72"/>
        <end position="86"/>
    </location>
</feature>
<accession>A0A1X0NKA9</accession>
<gene>
    <name evidence="3" type="ORF">TM35_000401600</name>
</gene>
<evidence type="ECO:0000256" key="2">
    <source>
        <dbReference type="SAM" id="Phobius"/>
    </source>
</evidence>
<dbReference type="Proteomes" id="UP000192257">
    <property type="component" value="Unassembled WGS sequence"/>
</dbReference>
<dbReference type="PANTHER" id="PTHR14596:SF72">
    <property type="entry name" value="ZINC FINGER PROTEIN MSN2-RELATED"/>
    <property type="match status" value="1"/>
</dbReference>
<keyword evidence="4" id="KW-1185">Reference proteome</keyword>
<keyword evidence="2" id="KW-1133">Transmembrane helix</keyword>
<feature type="transmembrane region" description="Helical" evidence="2">
    <location>
        <begin position="348"/>
        <end position="372"/>
    </location>
</feature>
<evidence type="ECO:0000313" key="4">
    <source>
        <dbReference type="Proteomes" id="UP000192257"/>
    </source>
</evidence>
<feature type="region of interest" description="Disordered" evidence="1">
    <location>
        <begin position="25"/>
        <end position="45"/>
    </location>
</feature>
<keyword evidence="2" id="KW-0812">Transmembrane</keyword>
<dbReference type="GO" id="GO:0000981">
    <property type="term" value="F:DNA-binding transcription factor activity, RNA polymerase II-specific"/>
    <property type="evidence" value="ECO:0007669"/>
    <property type="project" value="TreeGrafter"/>
</dbReference>
<feature type="region of interest" description="Disordered" evidence="1">
    <location>
        <begin position="65"/>
        <end position="86"/>
    </location>
</feature>
<dbReference type="OrthoDB" id="273507at2759"/>
<proteinExistence type="predicted"/>
<dbReference type="AlphaFoldDB" id="A0A1X0NKA9"/>
<dbReference type="GeneID" id="39989555"/>
<dbReference type="PANTHER" id="PTHR14596">
    <property type="entry name" value="ZINC FINGER PROTEIN"/>
    <property type="match status" value="1"/>
</dbReference>
<dbReference type="GO" id="GO:0000987">
    <property type="term" value="F:cis-regulatory region sequence-specific DNA binding"/>
    <property type="evidence" value="ECO:0007669"/>
    <property type="project" value="TreeGrafter"/>
</dbReference>
<feature type="region of interest" description="Disordered" evidence="1">
    <location>
        <begin position="629"/>
        <end position="658"/>
    </location>
</feature>
<sequence length="1085" mass="123791">MSRGTGYSYRQDVSLQEYFEACAGSSSGSSVHESDSASDQDSPNYWRAACRSPLRGKARLKLHQRNSVQHALQERRNSMRRGRDAETTAALLAKPLHVAPITLRRGDGESRTEFKENDICSTAIERIIFDVLCALRQSPNECFETSILKEKNKPPVWSRRKVVITQKLWENDVPFSVRTLVEKILTAANLVAQAHWQIKELATSLSRDDIGMSEDTFSNYGETCTGDDGLLLASSLVLSRFSAIVRLFLHNIASWALHIQEEVVSRGCTAIIQNDMLQTVEKVLLPIKRCILLMEDACSITHEQQQTNNSNSETNNLDTVTRATGLIDYLIVRMSVMQDSNTMDLYRFYMVLLIYCSWPYVLLMTSAIFGFVTDIDANTWRSKIPRIFRLSFSHIRVSENNHLDRKELALPTDILSLVLLCVGYEGVGPNEQSKESKRQRCENRSRRRAAFASMLSSRSFILRSFVAFSRQKTLVGWCRKRAVDQRPTGVIANSNKEELWRTTLSEWQSWRFLQQEEGRSNRFTDIVLPLVLSSHLEYSLNTSSQSKGVTWALQVDDNKTHHDMLLLDTSELKGLPITELWLHTSLPAARWVSVSLLVPIGQVVQRLHERRLVELLSTTVARQRMGYYTVDNNNNNNDNNNNNNNNNNDNHDNDSDDGMLDMELEVSVNGEDNVLAFSLRDVPHKLGGETSNNGSMNPLSRTAVDTPERLLRSHNVTFREAVKLIIDVVLCRDSERIVYTFLHRLFLEPHWWFRRDAAEYTSNGTASIFISNTFADALRGKPLGPFVRLAVAPKTESQSSQNANDGHPFEMLRTFASFELIFTFPWDIALILLPSDLCVEWGKGGNIQEKYASYFWKNRRRKLEQQEKEKDYPTKEFQLQPQDYWSYCFGYLCSLYYAQISLREQRKRLQRRDVDTYHLMSVLGTTEQGKAHAARITRGLGSAYFELSFAVDSLLGFTQNIVSITAREMEEELTRMNTSAGSCITLCQRLDSRLLRLLCVCFPVQTRSDAIKPLPESTSIRESITLLLTIALDPANLPLKHVTSRTQNAIEALVTVVRSLPMTSVLREHVWPLLVLLTFNRFYGE</sequence>
<reference evidence="3 4" key="1">
    <citation type="submission" date="2017-03" db="EMBL/GenBank/DDBJ databases">
        <title>An alternative strategy for trypanosome survival in the mammalian bloodstream revealed through genome and transcriptome analysis of the ubiquitous bovine parasite Trypanosoma (Megatrypanum) theileri.</title>
        <authorList>
            <person name="Kelly S."/>
            <person name="Ivens A."/>
            <person name="Mott A."/>
            <person name="O'Neill E."/>
            <person name="Emms D."/>
            <person name="Macleod O."/>
            <person name="Voorheis P."/>
            <person name="Matthews J."/>
            <person name="Matthews K."/>
            <person name="Carrington M."/>
        </authorList>
    </citation>
    <scope>NUCLEOTIDE SEQUENCE [LARGE SCALE GENOMIC DNA]</scope>
    <source>
        <strain evidence="3">Edinburgh</strain>
    </source>
</reference>
<evidence type="ECO:0000313" key="3">
    <source>
        <dbReference type="EMBL" id="ORC84893.1"/>
    </source>
</evidence>
<evidence type="ECO:0000256" key="1">
    <source>
        <dbReference type="SAM" id="MobiDB-lite"/>
    </source>
</evidence>
<protein>
    <submittedName>
        <fullName evidence="3">Uncharacterized protein</fullName>
    </submittedName>
</protein>
<name>A0A1X0NKA9_9TRYP</name>
<comment type="caution">
    <text evidence="3">The sequence shown here is derived from an EMBL/GenBank/DDBJ whole genome shotgun (WGS) entry which is preliminary data.</text>
</comment>
<dbReference type="EMBL" id="NBCO01000040">
    <property type="protein sequence ID" value="ORC84893.1"/>
    <property type="molecule type" value="Genomic_DNA"/>
</dbReference>
<dbReference type="RefSeq" id="XP_028878959.1">
    <property type="nucleotide sequence ID" value="XM_029029775.1"/>
</dbReference>
<feature type="compositionally biased region" description="Low complexity" evidence="1">
    <location>
        <begin position="631"/>
        <end position="648"/>
    </location>
</feature>
<keyword evidence="2" id="KW-0472">Membrane</keyword>
<dbReference type="VEuPathDB" id="TriTrypDB:TM35_000401600"/>
<dbReference type="GO" id="GO:0005634">
    <property type="term" value="C:nucleus"/>
    <property type="evidence" value="ECO:0007669"/>
    <property type="project" value="TreeGrafter"/>
</dbReference>
<dbReference type="GO" id="GO:0042594">
    <property type="term" value="P:response to starvation"/>
    <property type="evidence" value="ECO:0007669"/>
    <property type="project" value="TreeGrafter"/>
</dbReference>